<protein>
    <submittedName>
        <fullName evidence="11">ABC transporter ATP-binding protein</fullName>
    </submittedName>
</protein>
<dbReference type="Gene3D" id="3.40.50.300">
    <property type="entry name" value="P-loop containing nucleotide triphosphate hydrolases"/>
    <property type="match status" value="1"/>
</dbReference>
<dbReference type="PROSITE" id="PS50893">
    <property type="entry name" value="ABC_TRANSPORTER_2"/>
    <property type="match status" value="1"/>
</dbReference>
<proteinExistence type="predicted"/>
<evidence type="ECO:0000256" key="5">
    <source>
        <dbReference type="ARBA" id="ARBA00022741"/>
    </source>
</evidence>
<dbReference type="InterPro" id="IPR050093">
    <property type="entry name" value="ABC_SmlMolc_Importer"/>
</dbReference>
<keyword evidence="7" id="KW-0408">Iron</keyword>
<dbReference type="InterPro" id="IPR027417">
    <property type="entry name" value="P-loop_NTPase"/>
</dbReference>
<dbReference type="Pfam" id="PF00005">
    <property type="entry name" value="ABC_tran"/>
    <property type="match status" value="1"/>
</dbReference>
<keyword evidence="9" id="KW-0472">Membrane</keyword>
<dbReference type="CDD" id="cd03259">
    <property type="entry name" value="ABC_Carb_Solutes_like"/>
    <property type="match status" value="1"/>
</dbReference>
<keyword evidence="8" id="KW-0406">Ion transport</keyword>
<evidence type="ECO:0000313" key="12">
    <source>
        <dbReference type="Proteomes" id="UP001304461"/>
    </source>
</evidence>
<evidence type="ECO:0000313" key="11">
    <source>
        <dbReference type="EMBL" id="MEA5391966.1"/>
    </source>
</evidence>
<gene>
    <name evidence="11" type="ORF">VB738_11935</name>
</gene>
<accession>A0ABU5RVZ6</accession>
<comment type="subcellular location">
    <subcellularLocation>
        <location evidence="1">Cell inner membrane</location>
        <topology evidence="1">Peripheral membrane protein</topology>
    </subcellularLocation>
</comment>
<reference evidence="11 12" key="1">
    <citation type="submission" date="2023-12" db="EMBL/GenBank/DDBJ databases">
        <title>Baltic Sea Cyanobacteria.</title>
        <authorList>
            <person name="Delbaje E."/>
            <person name="Fewer D.P."/>
            <person name="Shishido T.K."/>
        </authorList>
    </citation>
    <scope>NUCLEOTIDE SEQUENCE [LARGE SCALE GENOMIC DNA]</scope>
    <source>
        <strain evidence="11 12">UHCC 0139</strain>
    </source>
</reference>
<organism evidence="11 12">
    <name type="scientific">Cyanobium gracile UHCC 0139</name>
    <dbReference type="NCBI Taxonomy" id="3110308"/>
    <lineage>
        <taxon>Bacteria</taxon>
        <taxon>Bacillati</taxon>
        <taxon>Cyanobacteriota</taxon>
        <taxon>Cyanophyceae</taxon>
        <taxon>Synechococcales</taxon>
        <taxon>Prochlorococcaceae</taxon>
        <taxon>Cyanobium</taxon>
    </lineage>
</organism>
<keyword evidence="12" id="KW-1185">Reference proteome</keyword>
<keyword evidence="3" id="KW-1003">Cell membrane</keyword>
<dbReference type="RefSeq" id="WP_323305944.1">
    <property type="nucleotide sequence ID" value="NZ_JAYGHX010000007.1"/>
</dbReference>
<dbReference type="GO" id="GO:0005524">
    <property type="term" value="F:ATP binding"/>
    <property type="evidence" value="ECO:0007669"/>
    <property type="project" value="UniProtKB-KW"/>
</dbReference>
<dbReference type="SUPFAM" id="SSF50331">
    <property type="entry name" value="MOP-like"/>
    <property type="match status" value="1"/>
</dbReference>
<keyword evidence="6 11" id="KW-0067">ATP-binding</keyword>
<dbReference type="InterPro" id="IPR003593">
    <property type="entry name" value="AAA+_ATPase"/>
</dbReference>
<evidence type="ECO:0000256" key="3">
    <source>
        <dbReference type="ARBA" id="ARBA00022475"/>
    </source>
</evidence>
<dbReference type="PANTHER" id="PTHR42781">
    <property type="entry name" value="SPERMIDINE/PUTRESCINE IMPORT ATP-BINDING PROTEIN POTA"/>
    <property type="match status" value="1"/>
</dbReference>
<evidence type="ECO:0000256" key="2">
    <source>
        <dbReference type="ARBA" id="ARBA00022448"/>
    </source>
</evidence>
<evidence type="ECO:0000256" key="8">
    <source>
        <dbReference type="ARBA" id="ARBA00023065"/>
    </source>
</evidence>
<feature type="domain" description="ABC transporter" evidence="10">
    <location>
        <begin position="47"/>
        <end position="280"/>
    </location>
</feature>
<evidence type="ECO:0000256" key="1">
    <source>
        <dbReference type="ARBA" id="ARBA00004417"/>
    </source>
</evidence>
<dbReference type="SUPFAM" id="SSF52540">
    <property type="entry name" value="P-loop containing nucleoside triphosphate hydrolases"/>
    <property type="match status" value="1"/>
</dbReference>
<dbReference type="EMBL" id="JAYGHX010000007">
    <property type="protein sequence ID" value="MEA5391966.1"/>
    <property type="molecule type" value="Genomic_DNA"/>
</dbReference>
<evidence type="ECO:0000256" key="7">
    <source>
        <dbReference type="ARBA" id="ARBA00023004"/>
    </source>
</evidence>
<dbReference type="SMART" id="SM00382">
    <property type="entry name" value="AAA"/>
    <property type="match status" value="1"/>
</dbReference>
<keyword evidence="5" id="KW-0547">Nucleotide-binding</keyword>
<dbReference type="InterPro" id="IPR015853">
    <property type="entry name" value="ABC_transpr_FbpC"/>
</dbReference>
<dbReference type="InterPro" id="IPR017871">
    <property type="entry name" value="ABC_transporter-like_CS"/>
</dbReference>
<dbReference type="PROSITE" id="PS00211">
    <property type="entry name" value="ABC_TRANSPORTER_1"/>
    <property type="match status" value="1"/>
</dbReference>
<dbReference type="Proteomes" id="UP001304461">
    <property type="component" value="Unassembled WGS sequence"/>
</dbReference>
<dbReference type="InterPro" id="IPR003439">
    <property type="entry name" value="ABC_transporter-like_ATP-bd"/>
</dbReference>
<evidence type="ECO:0000256" key="6">
    <source>
        <dbReference type="ARBA" id="ARBA00022840"/>
    </source>
</evidence>
<evidence type="ECO:0000256" key="9">
    <source>
        <dbReference type="ARBA" id="ARBA00023136"/>
    </source>
</evidence>
<name>A0ABU5RVZ6_9CYAN</name>
<dbReference type="PANTHER" id="PTHR42781:SF4">
    <property type="entry name" value="SPERMIDINE_PUTRESCINE IMPORT ATP-BINDING PROTEIN POTA"/>
    <property type="match status" value="1"/>
</dbReference>
<comment type="caution">
    <text evidence="11">The sequence shown here is derived from an EMBL/GenBank/DDBJ whole genome shotgun (WGS) entry which is preliminary data.</text>
</comment>
<sequence length="411" mass="43937">MRDWDPIAHSNTIAKPSATSATAAAALSPAAAATASNSGDAGPGAHVCIEDLWYRYPGRDVTAWTLQGIDLVLGAGELVGLLGPSGCGKTTLLRLIAGFERPGRGRISIGGQQVAGPDRLLPPERRGVGMVFQDDALFPHLDAWRNACFGLRRGQDTARVAWLLDLLGLGGLERRYPHELSGGQRQRLAMARALAPSPSVVLLDEPFSNLDVEVRLRLRSELPAVLARCGASGLMVTHDPEEALAICDRVGVLRDGVLHQCAPPRELVDQPATAFVGQFVLQSNLLPAGWRGRRLQTALGELEPLSGGEHGSGGSGAVEVMVRPQALEFLPGGEGSAWISGREFLGREWLYQVQLGDQRLRWRAPLEADHPHGCRGWLRFRPGESALLFPGGRPLVTLPPGRNAASPSSPL</sequence>
<keyword evidence="4" id="KW-0410">Iron transport</keyword>
<evidence type="ECO:0000259" key="10">
    <source>
        <dbReference type="PROSITE" id="PS50893"/>
    </source>
</evidence>
<evidence type="ECO:0000256" key="4">
    <source>
        <dbReference type="ARBA" id="ARBA00022496"/>
    </source>
</evidence>
<keyword evidence="2" id="KW-0813">Transport</keyword>
<dbReference type="InterPro" id="IPR008995">
    <property type="entry name" value="Mo/tungstate-bd_C_term_dom"/>
</dbReference>